<evidence type="ECO:0000256" key="1">
    <source>
        <dbReference type="ARBA" id="ARBA00012837"/>
    </source>
</evidence>
<comment type="catalytic activity">
    <reaction evidence="5">
        <text>tRNA(Arg) + L-arginine + ATP = L-arginyl-tRNA(Arg) + AMP + diphosphate</text>
        <dbReference type="Rhea" id="RHEA:20301"/>
        <dbReference type="Rhea" id="RHEA-COMP:9658"/>
        <dbReference type="Rhea" id="RHEA-COMP:9673"/>
        <dbReference type="ChEBI" id="CHEBI:30616"/>
        <dbReference type="ChEBI" id="CHEBI:32682"/>
        <dbReference type="ChEBI" id="CHEBI:33019"/>
        <dbReference type="ChEBI" id="CHEBI:78442"/>
        <dbReference type="ChEBI" id="CHEBI:78513"/>
        <dbReference type="ChEBI" id="CHEBI:456215"/>
        <dbReference type="EC" id="6.1.1.19"/>
    </reaction>
</comment>
<evidence type="ECO:0000256" key="4">
    <source>
        <dbReference type="ARBA" id="ARBA00022840"/>
    </source>
</evidence>
<evidence type="ECO:0000313" key="9">
    <source>
        <dbReference type="EMBL" id="MDF2254518.1"/>
    </source>
</evidence>
<accession>A0ABT5YSQ9</accession>
<dbReference type="InterPro" id="IPR001278">
    <property type="entry name" value="Arg-tRNA-ligase"/>
</dbReference>
<dbReference type="InterPro" id="IPR036695">
    <property type="entry name" value="Arg-tRNA-synth_N_sf"/>
</dbReference>
<name>A0ABT5YSQ9_9ACTN</name>
<comment type="caution">
    <text evidence="9">The sequence shown here is derived from an EMBL/GenBank/DDBJ whole genome shotgun (WGS) entry which is preliminary data.</text>
</comment>
<keyword evidence="4" id="KW-0067">ATP-binding</keyword>
<evidence type="ECO:0000313" key="10">
    <source>
        <dbReference type="Proteomes" id="UP001220022"/>
    </source>
</evidence>
<reference evidence="9 10" key="1">
    <citation type="submission" date="2023-03" db="EMBL/GenBank/DDBJ databases">
        <title>Draft genome sequence of type strain Streptomyces ferralitis JCM 14344.</title>
        <authorList>
            <person name="Klaysubun C."/>
            <person name="Duangmal K."/>
        </authorList>
    </citation>
    <scope>NUCLEOTIDE SEQUENCE [LARGE SCALE GENOMIC DNA]</scope>
    <source>
        <strain evidence="9 10">JCM 14344</strain>
    </source>
</reference>
<dbReference type="InterPro" id="IPR005148">
    <property type="entry name" value="Arg-tRNA-synth_N"/>
</dbReference>
<evidence type="ECO:0000259" key="8">
    <source>
        <dbReference type="SMART" id="SM01016"/>
    </source>
</evidence>
<dbReference type="Pfam" id="PF03485">
    <property type="entry name" value="Arg_tRNA_synt_N"/>
    <property type="match status" value="1"/>
</dbReference>
<dbReference type="SMART" id="SM00836">
    <property type="entry name" value="DALR_1"/>
    <property type="match status" value="1"/>
</dbReference>
<dbReference type="Gene3D" id="1.10.730.10">
    <property type="entry name" value="Isoleucyl-tRNA Synthetase, Domain 1"/>
    <property type="match status" value="1"/>
</dbReference>
<keyword evidence="10" id="KW-1185">Reference proteome</keyword>
<dbReference type="RefSeq" id="WP_275807035.1">
    <property type="nucleotide sequence ID" value="NZ_BAAANM010000005.1"/>
</dbReference>
<dbReference type="PANTHER" id="PTHR11956">
    <property type="entry name" value="ARGINYL-TRNA SYNTHETASE"/>
    <property type="match status" value="1"/>
</dbReference>
<dbReference type="PANTHER" id="PTHR11956:SF5">
    <property type="entry name" value="ARGININE--TRNA LIGASE, CYTOPLASMIC"/>
    <property type="match status" value="1"/>
</dbReference>
<evidence type="ECO:0000256" key="3">
    <source>
        <dbReference type="ARBA" id="ARBA00022741"/>
    </source>
</evidence>
<protein>
    <recommendedName>
        <fullName evidence="1">arginine--tRNA ligase</fullName>
        <ecNumber evidence="1">6.1.1.19</ecNumber>
    </recommendedName>
</protein>
<dbReference type="SMART" id="SM01016">
    <property type="entry name" value="Arg_tRNA_synt_N"/>
    <property type="match status" value="1"/>
</dbReference>
<feature type="domain" description="Arginyl tRNA synthetase N-terminal" evidence="8">
    <location>
        <begin position="4"/>
        <end position="92"/>
    </location>
</feature>
<dbReference type="Pfam" id="PF05746">
    <property type="entry name" value="DALR_1"/>
    <property type="match status" value="1"/>
</dbReference>
<evidence type="ECO:0000256" key="2">
    <source>
        <dbReference type="ARBA" id="ARBA00022598"/>
    </source>
</evidence>
<feature type="domain" description="DALR anticodon binding" evidence="7">
    <location>
        <begin position="222"/>
        <end position="341"/>
    </location>
</feature>
<dbReference type="InterPro" id="IPR009080">
    <property type="entry name" value="tRNAsynth_Ia_anticodon-bd"/>
</dbReference>
<organism evidence="9 10">
    <name type="scientific">Streptantibioticus ferralitis</name>
    <dbReference type="NCBI Taxonomy" id="236510"/>
    <lineage>
        <taxon>Bacteria</taxon>
        <taxon>Bacillati</taxon>
        <taxon>Actinomycetota</taxon>
        <taxon>Actinomycetes</taxon>
        <taxon>Kitasatosporales</taxon>
        <taxon>Streptomycetaceae</taxon>
        <taxon>Streptantibioticus</taxon>
    </lineage>
</organism>
<dbReference type="NCBIfam" id="NF045898">
    <property type="entry name" value="ArgS_rel_codon"/>
    <property type="match status" value="1"/>
</dbReference>
<feature type="region of interest" description="Disordered" evidence="6">
    <location>
        <begin position="148"/>
        <end position="179"/>
    </location>
</feature>
<dbReference type="SUPFAM" id="SSF47323">
    <property type="entry name" value="Anticodon-binding domain of a subclass of class I aminoacyl-tRNA synthetases"/>
    <property type="match status" value="1"/>
</dbReference>
<dbReference type="Proteomes" id="UP001220022">
    <property type="component" value="Unassembled WGS sequence"/>
</dbReference>
<dbReference type="InterPro" id="IPR008909">
    <property type="entry name" value="DALR_anticod-bd"/>
</dbReference>
<dbReference type="EMBL" id="JARHTQ010000001">
    <property type="protein sequence ID" value="MDF2254518.1"/>
    <property type="molecule type" value="Genomic_DNA"/>
</dbReference>
<evidence type="ECO:0000256" key="5">
    <source>
        <dbReference type="ARBA" id="ARBA00049339"/>
    </source>
</evidence>
<gene>
    <name evidence="9" type="ORF">P2L57_01850</name>
</gene>
<dbReference type="SUPFAM" id="SSF55190">
    <property type="entry name" value="Arginyl-tRNA synthetase (ArgRS), N-terminal 'additional' domain"/>
    <property type="match status" value="1"/>
</dbReference>
<evidence type="ECO:0000256" key="6">
    <source>
        <dbReference type="SAM" id="MobiDB-lite"/>
    </source>
</evidence>
<dbReference type="EC" id="6.1.1.19" evidence="1"/>
<keyword evidence="3" id="KW-0547">Nucleotide-binding</keyword>
<dbReference type="Gene3D" id="3.30.1360.70">
    <property type="entry name" value="Arginyl tRNA synthetase N-terminal domain"/>
    <property type="match status" value="1"/>
</dbReference>
<sequence length="341" mass="36408">MTPAELSRTVLSAVRHAVEADELRVPVPERVIVERPRGSRQGDYATNVALRLAKSAGRQPRQVAEILAGRLADCPGIARVEITDPGFLNITLEATAQAGLVREVLARGAAYGHNRSLAGTRTTLTHDGEPRAAAVAEAGNRLLRACGAEEGPPEPVRVRAARPAPDMPPGDSRAPGRAPDLIPGLTPDAARWGLLRPPPGDAPRLDPGELLAQRESNPLFRVQYAHARARALLRNAHDLGIEPDPDGRYAHPAEHRLLGVLADFPRIVEAAARHRSPDRIARHLELTADAFFACHDMCPQLPRGDEKPSAAHRARLSLADAAGTVLAGGLTLLGISAPEHL</sequence>
<proteinExistence type="predicted"/>
<keyword evidence="2" id="KW-0436">Ligase</keyword>
<evidence type="ECO:0000259" key="7">
    <source>
        <dbReference type="SMART" id="SM00836"/>
    </source>
</evidence>